<proteinExistence type="inferred from homology"/>
<dbReference type="GO" id="GO:0016881">
    <property type="term" value="F:acid-amino acid ligase activity"/>
    <property type="evidence" value="ECO:0007669"/>
    <property type="project" value="UniProtKB-ARBA"/>
</dbReference>
<name>R4JZH5_CLOPA</name>
<dbReference type="AlphaFoldDB" id="R4JZH5"/>
<dbReference type="Gene3D" id="1.10.510.40">
    <property type="match status" value="1"/>
</dbReference>
<dbReference type="PATRIC" id="fig|86416.3.peg.1243"/>
<protein>
    <submittedName>
        <fullName evidence="5">Siderophore synthetase component</fullName>
    </submittedName>
</protein>
<dbReference type="STRING" id="86416.Clopa_1242"/>
<organism evidence="5 6">
    <name type="scientific">Clostridium pasteurianum BC1</name>
    <dbReference type="NCBI Taxonomy" id="86416"/>
    <lineage>
        <taxon>Bacteria</taxon>
        <taxon>Bacillati</taxon>
        <taxon>Bacillota</taxon>
        <taxon>Clostridia</taxon>
        <taxon>Eubacteriales</taxon>
        <taxon>Clostridiaceae</taxon>
        <taxon>Clostridium</taxon>
    </lineage>
</organism>
<evidence type="ECO:0000256" key="1">
    <source>
        <dbReference type="ARBA" id="ARBA00004924"/>
    </source>
</evidence>
<keyword evidence="6" id="KW-1185">Reference proteome</keyword>
<dbReference type="PANTHER" id="PTHR34384">
    <property type="entry name" value="L-2,3-DIAMINOPROPANOATE--CITRATE LIGASE"/>
    <property type="match status" value="1"/>
</dbReference>
<dbReference type="Proteomes" id="UP000013523">
    <property type="component" value="Chromosome"/>
</dbReference>
<comment type="pathway">
    <text evidence="1">Siderophore biosynthesis.</text>
</comment>
<evidence type="ECO:0000313" key="5">
    <source>
        <dbReference type="EMBL" id="AGK96232.1"/>
    </source>
</evidence>
<dbReference type="KEGG" id="cpas:Clopa_1242"/>
<dbReference type="OrthoDB" id="495728at2"/>
<dbReference type="InterPro" id="IPR022770">
    <property type="entry name" value="IucA/IucC-like_C"/>
</dbReference>
<feature type="domain" description="Aerobactin siderophore biosynthesis IucA/IucC-like C-terminal" evidence="4">
    <location>
        <begin position="472"/>
        <end position="632"/>
    </location>
</feature>
<comment type="similarity">
    <text evidence="2">Belongs to the IucA/IucC family.</text>
</comment>
<dbReference type="PANTHER" id="PTHR34384:SF6">
    <property type="entry name" value="STAPHYLOFERRIN B SYNTHASE"/>
    <property type="match status" value="1"/>
</dbReference>
<feature type="domain" description="Aerobactin siderophore biosynthesis IucA/IucC N-terminal" evidence="3">
    <location>
        <begin position="204"/>
        <end position="437"/>
    </location>
</feature>
<dbReference type="InterPro" id="IPR007310">
    <property type="entry name" value="Aerobactin_biosyn_IucA/IucC_N"/>
</dbReference>
<evidence type="ECO:0000259" key="4">
    <source>
        <dbReference type="Pfam" id="PF06276"/>
    </source>
</evidence>
<reference evidence="5 6" key="1">
    <citation type="submission" date="2012-01" db="EMBL/GenBank/DDBJ databases">
        <title>Complete sequence of chromosome of Clostridium pasteurianum BC1.</title>
        <authorList>
            <consortium name="US DOE Joint Genome Institute"/>
            <person name="Lucas S."/>
            <person name="Han J."/>
            <person name="Lapidus A."/>
            <person name="Cheng J.-F."/>
            <person name="Goodwin L."/>
            <person name="Pitluck S."/>
            <person name="Peters L."/>
            <person name="Mikhailova N."/>
            <person name="Teshima H."/>
            <person name="Detter J.C."/>
            <person name="Han C."/>
            <person name="Tapia R."/>
            <person name="Land M."/>
            <person name="Hauser L."/>
            <person name="Kyrpides N."/>
            <person name="Ivanova N."/>
            <person name="Pagani I."/>
            <person name="Dunn J."/>
            <person name="Taghavi S."/>
            <person name="Francis A."/>
            <person name="van der Lelie D."/>
            <person name="Woyke T."/>
        </authorList>
    </citation>
    <scope>NUCLEOTIDE SEQUENCE [LARGE SCALE GENOMIC DNA]</scope>
    <source>
        <strain evidence="5 6">BC1</strain>
    </source>
</reference>
<dbReference type="HOGENOM" id="CLU_420174_0_0_9"/>
<dbReference type="InterPro" id="IPR037455">
    <property type="entry name" value="LucA/IucC-like"/>
</dbReference>
<gene>
    <name evidence="5" type="ORF">Clopa_1242</name>
</gene>
<dbReference type="RefSeq" id="WP_015614555.1">
    <property type="nucleotide sequence ID" value="NC_021182.1"/>
</dbReference>
<evidence type="ECO:0000313" key="6">
    <source>
        <dbReference type="Proteomes" id="UP000013523"/>
    </source>
</evidence>
<dbReference type="eggNOG" id="COG4264">
    <property type="taxonomic scope" value="Bacteria"/>
</dbReference>
<evidence type="ECO:0000259" key="3">
    <source>
        <dbReference type="Pfam" id="PF04183"/>
    </source>
</evidence>
<dbReference type="EMBL" id="CP003261">
    <property type="protein sequence ID" value="AGK96232.1"/>
    <property type="molecule type" value="Genomic_DNA"/>
</dbReference>
<dbReference type="Pfam" id="PF04183">
    <property type="entry name" value="IucA_IucC"/>
    <property type="match status" value="1"/>
</dbReference>
<accession>R4JZH5</accession>
<evidence type="ECO:0000256" key="2">
    <source>
        <dbReference type="ARBA" id="ARBA00007832"/>
    </source>
</evidence>
<sequence length="652" mass="76533">MNFNNKIPLKSDDYDMNQEEKKIFKWAMENKFSEGNILKCLYQARLNSISRFLSSFLREFSTEEIFQKVNHDNSLVIENYLKKNNIAMEKIARIPYFTQEKTTFIIFIKKEYELKRFLIEEFPILLEDNNIVEIKSTDTVIDVFKSISILKSYNIDKISKDLHISNAQLFMTTLLRLKNLHLDNKIYRDIFSGNYNRDKNELLTFFEQWCINGHLMHPTPKSKQGLTVDDLIKYSPEAKNTFKLELIAVKRNLAVYNSNLDYNYDDYISTIFKENYLKLKNIFKALGLSWEDYYVIPVHPWQYSHIINNNIEVLDNKTLNSSKELFKINGDVNIEGRPLIAFRSLLLKGLDKFIKLPMELQITSSRRHLSNRACHHAIYISKIISDIKQNKGVSDKFQFQNEESSIHISKYIGVIYRESIDSFVGENSIAIPAAAFYEESLINKDNTVIDDILAAYLKTNDFTSTNEAVLKFFQQYTSLMTTDVIRLLTVYGIALEAHLQNSIIVLKNFYPEKVIIRDAEAINVCLDRLKVNFPQHKFFKNSWNVIEGPEDCQKVIMHSLIISNIGQFIYYLSERYNIDEDTLWKIVKNIFKSIFASIKQAGYEKNALEDEEYLFQPYIFSKSLFKMKIEDKSGNKFIYVKLHNPMYKNQKS</sequence>
<dbReference type="GO" id="GO:0019290">
    <property type="term" value="P:siderophore biosynthetic process"/>
    <property type="evidence" value="ECO:0007669"/>
    <property type="project" value="InterPro"/>
</dbReference>
<dbReference type="Pfam" id="PF06276">
    <property type="entry name" value="FhuF"/>
    <property type="match status" value="1"/>
</dbReference>